<dbReference type="EnsemblMetazoa" id="GPPI015619-RA">
    <property type="protein sequence ID" value="GPPI015619-PA"/>
    <property type="gene ID" value="GPPI015619"/>
</dbReference>
<proteinExistence type="predicted"/>
<organism evidence="2 3">
    <name type="scientific">Glossina palpalis gambiensis</name>
    <dbReference type="NCBI Taxonomy" id="67801"/>
    <lineage>
        <taxon>Eukaryota</taxon>
        <taxon>Metazoa</taxon>
        <taxon>Ecdysozoa</taxon>
        <taxon>Arthropoda</taxon>
        <taxon>Hexapoda</taxon>
        <taxon>Insecta</taxon>
        <taxon>Pterygota</taxon>
        <taxon>Neoptera</taxon>
        <taxon>Endopterygota</taxon>
        <taxon>Diptera</taxon>
        <taxon>Brachycera</taxon>
        <taxon>Muscomorpha</taxon>
        <taxon>Hippoboscoidea</taxon>
        <taxon>Glossinidae</taxon>
        <taxon>Glossina</taxon>
    </lineage>
</organism>
<dbReference type="EMBL" id="JXJN01007077">
    <property type="status" value="NOT_ANNOTATED_CDS"/>
    <property type="molecule type" value="Genomic_DNA"/>
</dbReference>
<dbReference type="AlphaFoldDB" id="A0A1B0B1D5"/>
<evidence type="ECO:0000313" key="2">
    <source>
        <dbReference type="EnsemblMetazoa" id="GPPI015619-PA"/>
    </source>
</evidence>
<name>A0A1B0B1D5_9MUSC</name>
<accession>A0A1B0B1D5</accession>
<feature type="transmembrane region" description="Helical" evidence="1">
    <location>
        <begin position="96"/>
        <end position="119"/>
    </location>
</feature>
<keyword evidence="3" id="KW-1185">Reference proteome</keyword>
<dbReference type="VEuPathDB" id="VectorBase:GPPI015619"/>
<evidence type="ECO:0000256" key="1">
    <source>
        <dbReference type="SAM" id="Phobius"/>
    </source>
</evidence>
<sequence length="130" mass="14983">MSWKIASDTVLLSLVRHIYSHDDDDDYKWYNSNASVLVYVFVWIQIRNGKQGASLPITKDEPTPELYLVNSYGFADGSAFNLPHADKILKPNYSEILQIVLFTNMFSAMPLHSLFWTFYHSNNSKLVCEN</sequence>
<dbReference type="EMBL" id="JXJN01007076">
    <property type="status" value="NOT_ANNOTATED_CDS"/>
    <property type="molecule type" value="Genomic_DNA"/>
</dbReference>
<reference evidence="3" key="1">
    <citation type="submission" date="2015-01" db="EMBL/GenBank/DDBJ databases">
        <authorList>
            <person name="Aksoy S."/>
            <person name="Warren W."/>
            <person name="Wilson R.K."/>
        </authorList>
    </citation>
    <scope>NUCLEOTIDE SEQUENCE [LARGE SCALE GENOMIC DNA]</scope>
    <source>
        <strain evidence="3">IAEA</strain>
    </source>
</reference>
<keyword evidence="1" id="KW-0812">Transmembrane</keyword>
<dbReference type="Proteomes" id="UP000092460">
    <property type="component" value="Unassembled WGS sequence"/>
</dbReference>
<keyword evidence="1" id="KW-1133">Transmembrane helix</keyword>
<protein>
    <submittedName>
        <fullName evidence="2">Uncharacterized protein</fullName>
    </submittedName>
</protein>
<reference evidence="2" key="2">
    <citation type="submission" date="2020-05" db="UniProtKB">
        <authorList>
            <consortium name="EnsemblMetazoa"/>
        </authorList>
    </citation>
    <scope>IDENTIFICATION</scope>
    <source>
        <strain evidence="2">IAEA</strain>
    </source>
</reference>
<keyword evidence="1" id="KW-0472">Membrane</keyword>
<feature type="transmembrane region" description="Helical" evidence="1">
    <location>
        <begin position="29"/>
        <end position="46"/>
    </location>
</feature>
<evidence type="ECO:0000313" key="3">
    <source>
        <dbReference type="Proteomes" id="UP000092460"/>
    </source>
</evidence>